<evidence type="ECO:0000313" key="4">
    <source>
        <dbReference type="Proteomes" id="UP000054279"/>
    </source>
</evidence>
<feature type="region of interest" description="Disordered" evidence="2">
    <location>
        <begin position="1"/>
        <end position="28"/>
    </location>
</feature>
<feature type="region of interest" description="Disordered" evidence="2">
    <location>
        <begin position="634"/>
        <end position="739"/>
    </location>
</feature>
<dbReference type="AlphaFoldDB" id="A0A0C9UG78"/>
<name>A0A0C9UG78_SPHS4</name>
<dbReference type="HOGENOM" id="CLU_298789_0_0_1"/>
<keyword evidence="1" id="KW-0175">Coiled coil</keyword>
<dbReference type="Proteomes" id="UP000054279">
    <property type="component" value="Unassembled WGS sequence"/>
</dbReference>
<feature type="coiled-coil region" evidence="1">
    <location>
        <begin position="912"/>
        <end position="939"/>
    </location>
</feature>
<gene>
    <name evidence="3" type="ORF">M422DRAFT_68066</name>
</gene>
<feature type="compositionally biased region" description="Acidic residues" evidence="2">
    <location>
        <begin position="694"/>
        <end position="704"/>
    </location>
</feature>
<sequence>MPRTTRARHAAQPKASERAAEAAVPPKVTDFPLPADLASLSINELNELADSIRDVGLKELQANAVAHSKCVPRKIPKKWSTPPLDTVLTELQRCADRPSRHMTRSQVMPPLTEPAATKARCNTPAPDDASGESDNEPDNDDLDPTYDLKPDSKGPVTASSITREGSHAFEIFEYDDNEGADREFWWDSKAGKAHVQVSKTVDDEGQTDAKEQKDEAKRKLRSGDLTHEQLAHVREMGERHAQDVVDLANKFGVGPYTITRNMGHDERERRATSFWNKFQLVFWRREHEVVETELARQEATQEPVTVKLNVEEAFKRCMDEYRTLKIKKGMSDDELADILPRRKDYEDAYDLLNDPQKTVFQPGDTIRGLKQVRQILTSLAAWWAPRGIGIAGWAVSLDPVDPTASAANFTFAGDDAGREYFEEKDINMMLLLRDFETFCRFHHMEERDREAASKEHTYLASKDDSDRRKKTVSALLREIWAQVMNKDKCAKVPWQRWAADMIKARTHTLGWPKGVPWPSGPFPWRQMEKGSNAASLLEALCGQNGREIRVQKWDEKSLEAANGLSSAAIMAKPECQNIVIIECEDGQPLLTVGQILSQAAEREGKGGIKGEPEADAAAAAAAALAPVDGMTVAPATTDVNGGNQHKRKKSNQGETKKAKKARKESDNTSTTANPQPNQTQTANRYPSKPFINDSDADLESEEEDSNCHARQRTSTPSWVGGTPPPPPSVEHPSGQAARPDFVPLKDAKARSAKRPVEVIVQRGGGDQTRINDAKQSLPTHVENRKGPAQATEQSGLVLVHNPTCTVVPSEQSLPAKLRFNDMLNQRQVMEQPAWPTLRATSVELSGQYYNQERNAFRAPSRPPSAQSQYAPLGVLGSQQCMVPERSVDQGYYAQQLVSQPQQVAQSLSAPPYNMLMQQLTQMQAQMQAQQAQMQAQMQALATQMTQVPTAHLNNGDTSGLADGVGMGGFASGWGQGVSQGGNLGQGAWNVTLGSISEHMYEGSSV</sequence>
<organism evidence="3 4">
    <name type="scientific">Sphaerobolus stellatus (strain SS14)</name>
    <dbReference type="NCBI Taxonomy" id="990650"/>
    <lineage>
        <taxon>Eukaryota</taxon>
        <taxon>Fungi</taxon>
        <taxon>Dikarya</taxon>
        <taxon>Basidiomycota</taxon>
        <taxon>Agaricomycotina</taxon>
        <taxon>Agaricomycetes</taxon>
        <taxon>Phallomycetidae</taxon>
        <taxon>Geastrales</taxon>
        <taxon>Sphaerobolaceae</taxon>
        <taxon>Sphaerobolus</taxon>
    </lineage>
</organism>
<dbReference type="EMBL" id="KN837132">
    <property type="protein sequence ID" value="KIJ42043.1"/>
    <property type="molecule type" value="Genomic_DNA"/>
</dbReference>
<feature type="region of interest" description="Disordered" evidence="2">
    <location>
        <begin position="196"/>
        <end position="223"/>
    </location>
</feature>
<proteinExistence type="predicted"/>
<feature type="compositionally biased region" description="Basic and acidic residues" evidence="2">
    <location>
        <begin position="207"/>
        <end position="223"/>
    </location>
</feature>
<feature type="compositionally biased region" description="Low complexity" evidence="2">
    <location>
        <begin position="667"/>
        <end position="683"/>
    </location>
</feature>
<reference evidence="3 4" key="1">
    <citation type="submission" date="2014-06" db="EMBL/GenBank/DDBJ databases">
        <title>Evolutionary Origins and Diversification of the Mycorrhizal Mutualists.</title>
        <authorList>
            <consortium name="DOE Joint Genome Institute"/>
            <consortium name="Mycorrhizal Genomics Consortium"/>
            <person name="Kohler A."/>
            <person name="Kuo A."/>
            <person name="Nagy L.G."/>
            <person name="Floudas D."/>
            <person name="Copeland A."/>
            <person name="Barry K.W."/>
            <person name="Cichocki N."/>
            <person name="Veneault-Fourrey C."/>
            <person name="LaButti K."/>
            <person name="Lindquist E.A."/>
            <person name="Lipzen A."/>
            <person name="Lundell T."/>
            <person name="Morin E."/>
            <person name="Murat C."/>
            <person name="Riley R."/>
            <person name="Ohm R."/>
            <person name="Sun H."/>
            <person name="Tunlid A."/>
            <person name="Henrissat B."/>
            <person name="Grigoriev I.V."/>
            <person name="Hibbett D.S."/>
            <person name="Martin F."/>
        </authorList>
    </citation>
    <scope>NUCLEOTIDE SEQUENCE [LARGE SCALE GENOMIC DNA]</scope>
    <source>
        <strain evidence="3 4">SS14</strain>
    </source>
</reference>
<feature type="region of interest" description="Disordered" evidence="2">
    <location>
        <begin position="97"/>
        <end position="161"/>
    </location>
</feature>
<feature type="compositionally biased region" description="Acidic residues" evidence="2">
    <location>
        <begin position="129"/>
        <end position="144"/>
    </location>
</feature>
<evidence type="ECO:0000256" key="1">
    <source>
        <dbReference type="SAM" id="Coils"/>
    </source>
</evidence>
<evidence type="ECO:0000313" key="3">
    <source>
        <dbReference type="EMBL" id="KIJ42043.1"/>
    </source>
</evidence>
<dbReference type="OrthoDB" id="3332520at2759"/>
<feature type="compositionally biased region" description="Basic residues" evidence="2">
    <location>
        <begin position="1"/>
        <end position="11"/>
    </location>
</feature>
<accession>A0A0C9UG78</accession>
<protein>
    <submittedName>
        <fullName evidence="3">Uncharacterized protein</fullName>
    </submittedName>
</protein>
<evidence type="ECO:0000256" key="2">
    <source>
        <dbReference type="SAM" id="MobiDB-lite"/>
    </source>
</evidence>
<keyword evidence="4" id="KW-1185">Reference proteome</keyword>